<dbReference type="GO" id="GO:0005886">
    <property type="term" value="C:plasma membrane"/>
    <property type="evidence" value="ECO:0007669"/>
    <property type="project" value="UniProtKB-ARBA"/>
</dbReference>
<evidence type="ECO:0000259" key="4">
    <source>
        <dbReference type="PROSITE" id="PS51334"/>
    </source>
</evidence>
<evidence type="ECO:0000256" key="1">
    <source>
        <dbReference type="ARBA" id="ARBA00022658"/>
    </source>
</evidence>
<dbReference type="GeneID" id="109703499"/>
<organism evidence="5 6">
    <name type="scientific">Ananas comosus</name>
    <name type="common">Pineapple</name>
    <name type="synonym">Ananas ananas</name>
    <dbReference type="NCBI Taxonomy" id="4615"/>
    <lineage>
        <taxon>Eukaryota</taxon>
        <taxon>Viridiplantae</taxon>
        <taxon>Streptophyta</taxon>
        <taxon>Embryophyta</taxon>
        <taxon>Tracheophyta</taxon>
        <taxon>Spermatophyta</taxon>
        <taxon>Magnoliopsida</taxon>
        <taxon>Liliopsida</taxon>
        <taxon>Poales</taxon>
        <taxon>Bromeliaceae</taxon>
        <taxon>Bromelioideae</taxon>
        <taxon>Ananas</taxon>
    </lineage>
</organism>
<dbReference type="FunFam" id="1.20.58.2010:FF:000004">
    <property type="entry name" value="Rop guanine nucleotide exchange factor 1"/>
    <property type="match status" value="1"/>
</dbReference>
<keyword evidence="5" id="KW-1185">Reference proteome</keyword>
<dbReference type="PANTHER" id="PTHR33101">
    <property type="entry name" value="ROP GUANINE NUCLEOTIDE EXCHANGE FACTOR 1"/>
    <property type="match status" value="1"/>
</dbReference>
<feature type="region of interest" description="Disordered" evidence="3">
    <location>
        <begin position="53"/>
        <end position="89"/>
    </location>
</feature>
<keyword evidence="1 2" id="KW-0344">Guanine-nucleotide releasing factor</keyword>
<dbReference type="Pfam" id="PF03759">
    <property type="entry name" value="PRONE"/>
    <property type="match status" value="1"/>
</dbReference>
<evidence type="ECO:0000313" key="5">
    <source>
        <dbReference type="Proteomes" id="UP000515123"/>
    </source>
</evidence>
<dbReference type="InterPro" id="IPR038937">
    <property type="entry name" value="RopGEF"/>
</dbReference>
<accession>A0A6P5E9N9</accession>
<evidence type="ECO:0000313" key="6">
    <source>
        <dbReference type="RefSeq" id="XP_020079707.1"/>
    </source>
</evidence>
<dbReference type="FunFam" id="1.20.58.2010:FF:000001">
    <property type="entry name" value="Rop guanine nucleotide exchange factor 14"/>
    <property type="match status" value="1"/>
</dbReference>
<dbReference type="GO" id="GO:0005085">
    <property type="term" value="F:guanyl-nucleotide exchange factor activity"/>
    <property type="evidence" value="ECO:0007669"/>
    <property type="project" value="UniProtKB-UniRule"/>
</dbReference>
<name>A0A6P5E9N9_ANACO</name>
<dbReference type="PROSITE" id="PS51334">
    <property type="entry name" value="PRONE"/>
    <property type="match status" value="1"/>
</dbReference>
<sequence length="632" mass="68765">MLLAPSSFSSETLVVERKEHGIDRGIRRSASPLFVSELGLGFRGGVWGERRGMGNASAEEEEEEEEEEEVSDRCGSYSPSADVSESETSSECSAARRYAAAGASSSFASSPLAATSSSAAAAVVRGLGGGGGGGGGGVVFWEGKLEKREKGLSELEMMKERFAKLLLGEDMSGGGKGVCTALAISNAITNLSATVFGELWRLEPLAPQKKAMWQREMEWLLCVSDSIVELVPSLQEFPGGGTFEVMVPRPRTDLHMNLPALKKLDAMLLGMLDGFRETEFWYVDRGILVADADDDGSGAYPSSSFGRPSLRQEEKWWLPCPRVPSKGLSEDSRKKLQQCRDCANQILKAAMAINSAVLAEMEIPDAYLETLPKNGKSCLGEIIYRYITADQFSPECLLDCLDLSSEHHTLEIANRIEAAVHVWRMKDEKKHPQSKAKKSSWGGKVKGLVSATERSQLLVQRAEGLLQSLRLRYPGLPQTVLDMNKIQYNKDVGQSILESYSRVMESLAFNIIARIDDLIFVDDATKRSAAEEGISIFSRGLGGLPIQKRISPSPFSIQNTPYASPFATPTYCASTPVTGSPGRVQPSISKRSFRGVQDAKGAKLISSELDKMWSYTGNLSARKDAGDAPERD</sequence>
<dbReference type="RefSeq" id="XP_020079707.1">
    <property type="nucleotide sequence ID" value="XM_020224118.1"/>
</dbReference>
<dbReference type="Gene3D" id="1.20.58.2010">
    <property type="entry name" value="PRONE domain, subdomain 1"/>
    <property type="match status" value="2"/>
</dbReference>
<evidence type="ECO:0000256" key="3">
    <source>
        <dbReference type="SAM" id="MobiDB-lite"/>
    </source>
</evidence>
<reference evidence="5" key="1">
    <citation type="journal article" date="2015" name="Nat. Genet.">
        <title>The pineapple genome and the evolution of CAM photosynthesis.</title>
        <authorList>
            <person name="Ming R."/>
            <person name="VanBuren R."/>
            <person name="Wai C.M."/>
            <person name="Tang H."/>
            <person name="Schatz M.C."/>
            <person name="Bowers J.E."/>
            <person name="Lyons E."/>
            <person name="Wang M.L."/>
            <person name="Chen J."/>
            <person name="Biggers E."/>
            <person name="Zhang J."/>
            <person name="Huang L."/>
            <person name="Zhang L."/>
            <person name="Miao W."/>
            <person name="Zhang J."/>
            <person name="Ye Z."/>
            <person name="Miao C."/>
            <person name="Lin Z."/>
            <person name="Wang H."/>
            <person name="Zhou H."/>
            <person name="Yim W.C."/>
            <person name="Priest H.D."/>
            <person name="Zheng C."/>
            <person name="Woodhouse M."/>
            <person name="Edger P.P."/>
            <person name="Guyot R."/>
            <person name="Guo H.B."/>
            <person name="Guo H."/>
            <person name="Zheng G."/>
            <person name="Singh R."/>
            <person name="Sharma A."/>
            <person name="Min X."/>
            <person name="Zheng Y."/>
            <person name="Lee H."/>
            <person name="Gurtowski J."/>
            <person name="Sedlazeck F.J."/>
            <person name="Harkess A."/>
            <person name="McKain M.R."/>
            <person name="Liao Z."/>
            <person name="Fang J."/>
            <person name="Liu J."/>
            <person name="Zhang X."/>
            <person name="Zhang Q."/>
            <person name="Hu W."/>
            <person name="Qin Y."/>
            <person name="Wang K."/>
            <person name="Chen L.Y."/>
            <person name="Shirley N."/>
            <person name="Lin Y.R."/>
            <person name="Liu L.Y."/>
            <person name="Hernandez A.G."/>
            <person name="Wright C.L."/>
            <person name="Bulone V."/>
            <person name="Tuskan G.A."/>
            <person name="Heath K."/>
            <person name="Zee F."/>
            <person name="Moore P.H."/>
            <person name="Sunkar R."/>
            <person name="Leebens-Mack J.H."/>
            <person name="Mockler T."/>
            <person name="Bennetzen J.L."/>
            <person name="Freeling M."/>
            <person name="Sankoff D."/>
            <person name="Paterson A.H."/>
            <person name="Zhu X."/>
            <person name="Yang X."/>
            <person name="Smith J.A."/>
            <person name="Cushman J.C."/>
            <person name="Paull R.E."/>
            <person name="Yu Q."/>
        </authorList>
    </citation>
    <scope>NUCLEOTIDE SEQUENCE [LARGE SCALE GENOMIC DNA]</scope>
    <source>
        <strain evidence="5">cv. F153</strain>
    </source>
</reference>
<dbReference type="PANTHER" id="PTHR33101:SF6">
    <property type="entry name" value="ROP GUANINE NUCLEOTIDE EXCHANGE FACTOR 1"/>
    <property type="match status" value="1"/>
</dbReference>
<dbReference type="OrthoDB" id="1053009at2759"/>
<feature type="compositionally biased region" description="Acidic residues" evidence="3">
    <location>
        <begin position="58"/>
        <end position="70"/>
    </location>
</feature>
<gene>
    <name evidence="6" type="primary">LOC109703499</name>
</gene>
<evidence type="ECO:0000256" key="2">
    <source>
        <dbReference type="PROSITE-ProRule" id="PRU00663"/>
    </source>
</evidence>
<protein>
    <submittedName>
        <fullName evidence="6">Rop guanine nucleotide exchange factor 1</fullName>
    </submittedName>
</protein>
<feature type="domain" description="PRONE" evidence="4">
    <location>
        <begin position="145"/>
        <end position="532"/>
    </location>
</feature>
<reference evidence="6" key="2">
    <citation type="submission" date="2025-08" db="UniProtKB">
        <authorList>
            <consortium name="RefSeq"/>
        </authorList>
    </citation>
    <scope>IDENTIFICATION</scope>
    <source>
        <tissue evidence="6">Leaf</tissue>
    </source>
</reference>
<dbReference type="AlphaFoldDB" id="A0A6P5E9N9"/>
<dbReference type="Proteomes" id="UP000515123">
    <property type="component" value="Linkage group 25"/>
</dbReference>
<proteinExistence type="predicted"/>
<dbReference type="InterPro" id="IPR005512">
    <property type="entry name" value="PRONE_dom"/>
</dbReference>